<dbReference type="Pfam" id="PF17862">
    <property type="entry name" value="AAA_lid_3"/>
    <property type="match status" value="1"/>
</dbReference>
<dbReference type="InterPro" id="IPR003959">
    <property type="entry name" value="ATPase_AAA_core"/>
</dbReference>
<dbReference type="InterPro" id="IPR027417">
    <property type="entry name" value="P-loop_NTPase"/>
</dbReference>
<keyword evidence="3 4" id="KW-0067">ATP-binding</keyword>
<dbReference type="InterPro" id="IPR003593">
    <property type="entry name" value="AAA+_ATPase"/>
</dbReference>
<evidence type="ECO:0000256" key="3">
    <source>
        <dbReference type="ARBA" id="ARBA00022840"/>
    </source>
</evidence>
<dbReference type="GO" id="GO:0016887">
    <property type="term" value="F:ATP hydrolysis activity"/>
    <property type="evidence" value="ECO:0007669"/>
    <property type="project" value="InterPro"/>
</dbReference>
<dbReference type="Pfam" id="PF00004">
    <property type="entry name" value="AAA"/>
    <property type="match status" value="1"/>
</dbReference>
<sequence>MAMEASGCSLSGFNAKECVKMLEKYFVTNGDAFNAKAVKWLARQANRNTELIQDLRTALSLRTADTPCVKLGQQRLPAPEVFFRVFRSGTDRKNSIETVYGHTCGDEEVCVNPYHYKLRDETLSIAPSTSQWSVEEQEDSPASDETEAFVEANILPERSSLVDWERSTSRDVSDEDRAKDICKTVGGLQKQVRTLLQMIDGQSTTVNIDVPRAALLYGPSGNGKTLLVETMAARLGWHLISLRSCVVEEDTSELARRIRSMFRCGQDLGPTILLFDEIEILGAREVANATRKERQIRRALKILLDELGRLDSTNNIVVMATTNSLQAIDSALLSRLPLKLKIPKPDEDGRLEVLKMYAEKVSHSGQVDYEAVVQRTEGLSCKDLLNVWVGAGRLSIRSGRDHITGQDLLDSAEEIADVAVHAL</sequence>
<keyword evidence="2 4" id="KW-0547">Nucleotide-binding</keyword>
<name>A0A1I7YTG8_9BILA</name>
<evidence type="ECO:0000313" key="6">
    <source>
        <dbReference type="Proteomes" id="UP000095287"/>
    </source>
</evidence>
<dbReference type="Proteomes" id="UP000095287">
    <property type="component" value="Unplaced"/>
</dbReference>
<dbReference type="Gene3D" id="3.90.520.10">
    <property type="entry name" value="SMAD MH1 domain"/>
    <property type="match status" value="1"/>
</dbReference>
<dbReference type="WBParaSite" id="L893_g19537.t1">
    <property type="protein sequence ID" value="L893_g19537.t1"/>
    <property type="gene ID" value="L893_g19537"/>
</dbReference>
<evidence type="ECO:0000256" key="1">
    <source>
        <dbReference type="ARBA" id="ARBA00006914"/>
    </source>
</evidence>
<reference evidence="7" key="1">
    <citation type="submission" date="2016-11" db="UniProtKB">
        <authorList>
            <consortium name="WormBaseParasite"/>
        </authorList>
    </citation>
    <scope>IDENTIFICATION</scope>
</reference>
<comment type="similarity">
    <text evidence="1 4">Belongs to the AAA ATPase family.</text>
</comment>
<dbReference type="CDD" id="cd19481">
    <property type="entry name" value="RecA-like_protease"/>
    <property type="match status" value="1"/>
</dbReference>
<dbReference type="SUPFAM" id="SSF52540">
    <property type="entry name" value="P-loop containing nucleoside triphosphate hydrolases"/>
    <property type="match status" value="1"/>
</dbReference>
<dbReference type="PANTHER" id="PTHR23073">
    <property type="entry name" value="26S PROTEASOME REGULATORY SUBUNIT"/>
    <property type="match status" value="1"/>
</dbReference>
<dbReference type="Gene3D" id="1.10.8.60">
    <property type="match status" value="1"/>
</dbReference>
<dbReference type="SUPFAM" id="SSF56366">
    <property type="entry name" value="SMAD MH1 domain"/>
    <property type="match status" value="1"/>
</dbReference>
<feature type="domain" description="AAA+ ATPase" evidence="5">
    <location>
        <begin position="210"/>
        <end position="346"/>
    </location>
</feature>
<organism evidence="6 7">
    <name type="scientific">Steinernema glaseri</name>
    <dbReference type="NCBI Taxonomy" id="37863"/>
    <lineage>
        <taxon>Eukaryota</taxon>
        <taxon>Metazoa</taxon>
        <taxon>Ecdysozoa</taxon>
        <taxon>Nematoda</taxon>
        <taxon>Chromadorea</taxon>
        <taxon>Rhabditida</taxon>
        <taxon>Tylenchina</taxon>
        <taxon>Panagrolaimomorpha</taxon>
        <taxon>Strongyloidoidea</taxon>
        <taxon>Steinernematidae</taxon>
        <taxon>Steinernema</taxon>
    </lineage>
</organism>
<accession>A0A1I7YTG8</accession>
<evidence type="ECO:0000256" key="4">
    <source>
        <dbReference type="RuleBase" id="RU003651"/>
    </source>
</evidence>
<evidence type="ECO:0000259" key="5">
    <source>
        <dbReference type="SMART" id="SM00382"/>
    </source>
</evidence>
<dbReference type="GO" id="GO:0005524">
    <property type="term" value="F:ATP binding"/>
    <property type="evidence" value="ECO:0007669"/>
    <property type="project" value="UniProtKB-KW"/>
</dbReference>
<dbReference type="SMART" id="SM00382">
    <property type="entry name" value="AAA"/>
    <property type="match status" value="1"/>
</dbReference>
<dbReference type="InterPro" id="IPR003960">
    <property type="entry name" value="ATPase_AAA_CS"/>
</dbReference>
<protein>
    <submittedName>
        <fullName evidence="7">AAA domain-containing protein</fullName>
    </submittedName>
</protein>
<dbReference type="InterPro" id="IPR036578">
    <property type="entry name" value="SMAD_MH1_sf"/>
</dbReference>
<dbReference type="PROSITE" id="PS00674">
    <property type="entry name" value="AAA"/>
    <property type="match status" value="1"/>
</dbReference>
<dbReference type="Gene3D" id="3.40.50.300">
    <property type="entry name" value="P-loop containing nucleotide triphosphate hydrolases"/>
    <property type="match status" value="1"/>
</dbReference>
<dbReference type="InterPro" id="IPR050221">
    <property type="entry name" value="26S_Proteasome_ATPase"/>
</dbReference>
<proteinExistence type="inferred from homology"/>
<evidence type="ECO:0000256" key="2">
    <source>
        <dbReference type="ARBA" id="ARBA00022741"/>
    </source>
</evidence>
<dbReference type="AlphaFoldDB" id="A0A1I7YTG8"/>
<dbReference type="InterPro" id="IPR041569">
    <property type="entry name" value="AAA_lid_3"/>
</dbReference>
<evidence type="ECO:0000313" key="7">
    <source>
        <dbReference type="WBParaSite" id="L893_g19537.t1"/>
    </source>
</evidence>
<keyword evidence="6" id="KW-1185">Reference proteome</keyword>